<feature type="transmembrane region" description="Helical" evidence="1">
    <location>
        <begin position="21"/>
        <end position="48"/>
    </location>
</feature>
<gene>
    <name evidence="2" type="ORF">AM587_10010978</name>
</gene>
<dbReference type="EMBL" id="LNFO01005525">
    <property type="protein sequence ID" value="KUF77667.1"/>
    <property type="molecule type" value="Genomic_DNA"/>
</dbReference>
<evidence type="ECO:0000313" key="3">
    <source>
        <dbReference type="Proteomes" id="UP000052943"/>
    </source>
</evidence>
<evidence type="ECO:0000256" key="1">
    <source>
        <dbReference type="SAM" id="Phobius"/>
    </source>
</evidence>
<dbReference type="SUPFAM" id="SSF53474">
    <property type="entry name" value="alpha/beta-Hydrolases"/>
    <property type="match status" value="1"/>
</dbReference>
<comment type="caution">
    <text evidence="2">The sequence shown here is derived from an EMBL/GenBank/DDBJ whole genome shotgun (WGS) entry which is preliminary data.</text>
</comment>
<dbReference type="Proteomes" id="UP000052943">
    <property type="component" value="Unassembled WGS sequence"/>
</dbReference>
<dbReference type="InterPro" id="IPR029058">
    <property type="entry name" value="AB_hydrolase_fold"/>
</dbReference>
<protein>
    <submittedName>
        <fullName evidence="2">Uncharacterized protein</fullName>
    </submittedName>
</protein>
<dbReference type="OrthoDB" id="95392at2759"/>
<proteinExistence type="predicted"/>
<dbReference type="AlphaFoldDB" id="A0A0W8C0P6"/>
<dbReference type="PANTHER" id="PTHR22538">
    <property type="entry name" value="CILIA- AND FLAGELLA-ASSOCIATED PROTEIN 74"/>
    <property type="match status" value="1"/>
</dbReference>
<accession>A0A0W8C0P6</accession>
<name>A0A0W8C0P6_PHYNI</name>
<organism evidence="2 3">
    <name type="scientific">Phytophthora nicotianae</name>
    <name type="common">Potato buckeye rot agent</name>
    <name type="synonym">Phytophthora parasitica</name>
    <dbReference type="NCBI Taxonomy" id="4792"/>
    <lineage>
        <taxon>Eukaryota</taxon>
        <taxon>Sar</taxon>
        <taxon>Stramenopiles</taxon>
        <taxon>Oomycota</taxon>
        <taxon>Peronosporomycetes</taxon>
        <taxon>Peronosporales</taxon>
        <taxon>Peronosporaceae</taxon>
        <taxon>Phytophthora</taxon>
    </lineage>
</organism>
<reference evidence="2 3" key="1">
    <citation type="submission" date="2015-11" db="EMBL/GenBank/DDBJ databases">
        <title>Genomes and virulence difference between two physiological races of Phytophthora nicotianae.</title>
        <authorList>
            <person name="Liu H."/>
            <person name="Ma X."/>
            <person name="Yu H."/>
            <person name="Fang D."/>
            <person name="Li Y."/>
            <person name="Wang X."/>
            <person name="Wang W."/>
            <person name="Dong Y."/>
            <person name="Xiao B."/>
        </authorList>
    </citation>
    <scope>NUCLEOTIDE SEQUENCE [LARGE SCALE GENOMIC DNA]</scope>
    <source>
        <strain evidence="3">race 0</strain>
    </source>
</reference>
<keyword evidence="1" id="KW-1133">Transmembrane helix</keyword>
<dbReference type="Gene3D" id="3.40.50.1820">
    <property type="entry name" value="alpha/beta hydrolase"/>
    <property type="match status" value="1"/>
</dbReference>
<keyword evidence="1" id="KW-0472">Membrane</keyword>
<evidence type="ECO:0000313" key="2">
    <source>
        <dbReference type="EMBL" id="KUF77667.1"/>
    </source>
</evidence>
<keyword evidence="1" id="KW-0812">Transmembrane</keyword>
<sequence length="548" mass="59821">MGVGDRSPQLISHSFVWTQQAKAMVCVIAMMPASLWTIVIFSAVFALASSAVVTDWPSLEFHFKVKRNSMNVHGQSDFFMFANPVVSTDGNRVLYDVFSTISDGRTVYNYSLINGVGFSSISSLDNTVAPSINCLDSELGKLPPINAIVNALNDATVVSSTGNTLIECPSGELFKVTVNGFDFALCASDSSGFTLQGGDMDVEVKDLDSPVDIQKPTNPKQHCEAVAKPSSITPIGESLLTGQPVLNATRNLKAAFDFSFKGWSSCSCKSTPRPCIFIHGMGVDEELPGNLDNYTDYWGDHLPDHAPCCSSLQFAHLNTVNNTWTNVEQQEKVCNRALIVSDTSTDRTISDTIVVTHSMGNLMFAGALANGRCSLDSSSTWVALAAPMKGSMCSDFVQESCAGETNIVWEKIGNITGRCPATTALKSLAYQGGNHTTDELDATYTAAQEVYKNNVYAAMCSEWYSGIPSKYQAEFWALGTMVPHKSRKNDGMVEFQSCAIGIPDSEFDDSWKSRFYKTRLNHYDMEFLTGDSLLNGEKMPLKWFECLL</sequence>
<dbReference type="PANTHER" id="PTHR22538:SF1">
    <property type="entry name" value="VWFD DOMAIN-CONTAINING PROTEIN"/>
    <property type="match status" value="1"/>
</dbReference>